<sequence length="200" mass="22767">MIKREDLLARQFQLQAEAAAVVEELNLIQSLKAAGMPVKVGSAALGLMTWRDLDMTVVCSKLDIAVISRIASQLILNPKIRQMKFMNDTGSWNTDPAYPDGYFIGLDYLSKSENQWSLDIWFVDDPEKQPDLRHIRTLPGRLHEEAVLSILRIKTVWASRAEYGKQVKSFDIYTAVLDHKVSTPAEFEQWLQNRNNNTSS</sequence>
<evidence type="ECO:0000313" key="2">
    <source>
        <dbReference type="Proteomes" id="UP000680670"/>
    </source>
</evidence>
<accession>A0ABQ4KZ75</accession>
<evidence type="ECO:0000313" key="1">
    <source>
        <dbReference type="EMBL" id="GIN96987.1"/>
    </source>
</evidence>
<keyword evidence="2" id="KW-1185">Reference proteome</keyword>
<comment type="caution">
    <text evidence="1">The sequence shown here is derived from an EMBL/GenBank/DDBJ whole genome shotgun (WGS) entry which is preliminary data.</text>
</comment>
<dbReference type="RefSeq" id="WP_095260109.1">
    <property type="nucleotide sequence ID" value="NZ_BORJ01000007.1"/>
</dbReference>
<dbReference type="EMBL" id="BORJ01000007">
    <property type="protein sequence ID" value="GIN96987.1"/>
    <property type="molecule type" value="Genomic_DNA"/>
</dbReference>
<reference evidence="1 2" key="1">
    <citation type="submission" date="2021-03" db="EMBL/GenBank/DDBJ databases">
        <title>Antimicrobial resistance genes in bacteria isolated from Japanese honey, and their potential for conferring macrolide and lincosamide resistance in the American foulbrood pathogen Paenibacillus larvae.</title>
        <authorList>
            <person name="Okamoto M."/>
            <person name="Kumagai M."/>
            <person name="Kanamori H."/>
            <person name="Takamatsu D."/>
        </authorList>
    </citation>
    <scope>NUCLEOTIDE SEQUENCE [LARGE SCALE GENOMIC DNA]</scope>
    <source>
        <strain evidence="1 2">J6TS1</strain>
    </source>
</reference>
<gene>
    <name evidence="1" type="ORF">J6TS1_28570</name>
</gene>
<name>A0ABQ4KZ75_SIMTE</name>
<proteinExistence type="predicted"/>
<organism evidence="1 2">
    <name type="scientific">Siminovitchia terrae</name>
    <name type="common">Bacillus terrae</name>
    <dbReference type="NCBI Taxonomy" id="1914933"/>
    <lineage>
        <taxon>Bacteria</taxon>
        <taxon>Bacillati</taxon>
        <taxon>Bacillota</taxon>
        <taxon>Bacilli</taxon>
        <taxon>Bacillales</taxon>
        <taxon>Bacillaceae</taxon>
        <taxon>Siminovitchia</taxon>
    </lineage>
</organism>
<dbReference type="Proteomes" id="UP000680670">
    <property type="component" value="Unassembled WGS sequence"/>
</dbReference>
<protein>
    <submittedName>
        <fullName evidence="1">Uncharacterized protein</fullName>
    </submittedName>
</protein>